<dbReference type="InterPro" id="IPR013783">
    <property type="entry name" value="Ig-like_fold"/>
</dbReference>
<dbReference type="RefSeq" id="WP_195171296.1">
    <property type="nucleotide sequence ID" value="NZ_CP062983.1"/>
</dbReference>
<evidence type="ECO:0000313" key="3">
    <source>
        <dbReference type="Proteomes" id="UP000594468"/>
    </source>
</evidence>
<keyword evidence="1" id="KW-0732">Signal</keyword>
<feature type="signal peptide" evidence="1">
    <location>
        <begin position="1"/>
        <end position="19"/>
    </location>
</feature>
<dbReference type="Gene3D" id="2.60.40.10">
    <property type="entry name" value="Immunoglobulins"/>
    <property type="match status" value="1"/>
</dbReference>
<organism evidence="2 3">
    <name type="scientific">Phototrophicus methaneseepsis</name>
    <dbReference type="NCBI Taxonomy" id="2710758"/>
    <lineage>
        <taxon>Bacteria</taxon>
        <taxon>Bacillati</taxon>
        <taxon>Chloroflexota</taxon>
        <taxon>Candidatus Thermofontia</taxon>
        <taxon>Phototrophicales</taxon>
        <taxon>Phototrophicaceae</taxon>
        <taxon>Phototrophicus</taxon>
    </lineage>
</organism>
<reference evidence="2 3" key="1">
    <citation type="submission" date="2020-02" db="EMBL/GenBank/DDBJ databases">
        <authorList>
            <person name="Zheng R.K."/>
            <person name="Sun C.M."/>
        </authorList>
    </citation>
    <scope>NUCLEOTIDE SEQUENCE [LARGE SCALE GENOMIC DNA]</scope>
    <source>
        <strain evidence="3">rifampicinis</strain>
    </source>
</reference>
<evidence type="ECO:0000313" key="2">
    <source>
        <dbReference type="EMBL" id="QPC83229.1"/>
    </source>
</evidence>
<keyword evidence="3" id="KW-1185">Reference proteome</keyword>
<dbReference type="Proteomes" id="UP000594468">
    <property type="component" value="Chromosome"/>
</dbReference>
<dbReference type="KEGG" id="pmet:G4Y79_02305"/>
<dbReference type="EMBL" id="CP062983">
    <property type="protein sequence ID" value="QPC83229.1"/>
    <property type="molecule type" value="Genomic_DNA"/>
</dbReference>
<sequence length="138" mass="15126">MRVFFNSLLRLIGITFVLAGCNLTTADRLPTPIPTPDLPRAEILEPPNNVQIIEGTEFNIDIVARDESQGIARIVLLIDEVEVNSATPQEEGPVNVFRVTMNWRASGPGRHVIEAIAYRPDETPSDAAVLNVDVLAPE</sequence>
<dbReference type="PROSITE" id="PS51257">
    <property type="entry name" value="PROKAR_LIPOPROTEIN"/>
    <property type="match status" value="1"/>
</dbReference>
<gene>
    <name evidence="2" type="ORF">G4Y79_02305</name>
</gene>
<name>A0A7S8EA85_9CHLR</name>
<evidence type="ECO:0008006" key="4">
    <source>
        <dbReference type="Google" id="ProtNLM"/>
    </source>
</evidence>
<proteinExistence type="predicted"/>
<protein>
    <recommendedName>
        <fullName evidence="4">Bacterial spore germination immunoglobulin-like domain-containing protein</fullName>
    </recommendedName>
</protein>
<accession>A0A7S8EA85</accession>
<feature type="chain" id="PRO_5032903024" description="Bacterial spore germination immunoglobulin-like domain-containing protein" evidence="1">
    <location>
        <begin position="20"/>
        <end position="138"/>
    </location>
</feature>
<evidence type="ECO:0000256" key="1">
    <source>
        <dbReference type="SAM" id="SignalP"/>
    </source>
</evidence>
<dbReference type="AlphaFoldDB" id="A0A7S8EA85"/>